<keyword evidence="3" id="KW-1185">Reference proteome</keyword>
<name>A0A918T477_9GAMM</name>
<dbReference type="AlphaFoldDB" id="A0A918T477"/>
<dbReference type="Proteomes" id="UP000646426">
    <property type="component" value="Unassembled WGS sequence"/>
</dbReference>
<proteinExistence type="predicted"/>
<evidence type="ECO:0000313" key="2">
    <source>
        <dbReference type="EMBL" id="GHA90548.1"/>
    </source>
</evidence>
<reference evidence="2" key="1">
    <citation type="journal article" date="2014" name="Int. J. Syst. Evol. Microbiol.">
        <title>Complete genome sequence of Corynebacterium casei LMG S-19264T (=DSM 44701T), isolated from a smear-ripened cheese.</title>
        <authorList>
            <consortium name="US DOE Joint Genome Institute (JGI-PGF)"/>
            <person name="Walter F."/>
            <person name="Albersmeier A."/>
            <person name="Kalinowski J."/>
            <person name="Ruckert C."/>
        </authorList>
    </citation>
    <scope>NUCLEOTIDE SEQUENCE</scope>
    <source>
        <strain evidence="2">KCTC 23077</strain>
    </source>
</reference>
<dbReference type="EMBL" id="BMYD01000009">
    <property type="protein sequence ID" value="GHA90548.1"/>
    <property type="molecule type" value="Genomic_DNA"/>
</dbReference>
<gene>
    <name evidence="2" type="ORF">GCM10007067_30460</name>
</gene>
<evidence type="ECO:0000256" key="1">
    <source>
        <dbReference type="SAM" id="MobiDB-lite"/>
    </source>
</evidence>
<comment type="caution">
    <text evidence="2">The sequence shown here is derived from an EMBL/GenBank/DDBJ whole genome shotgun (WGS) entry which is preliminary data.</text>
</comment>
<organism evidence="2 3">
    <name type="scientific">Cognatilysobacter bugurensis</name>
    <dbReference type="NCBI Taxonomy" id="543356"/>
    <lineage>
        <taxon>Bacteria</taxon>
        <taxon>Pseudomonadati</taxon>
        <taxon>Pseudomonadota</taxon>
        <taxon>Gammaproteobacteria</taxon>
        <taxon>Lysobacterales</taxon>
        <taxon>Lysobacteraceae</taxon>
        <taxon>Cognatilysobacter</taxon>
    </lineage>
</organism>
<evidence type="ECO:0000313" key="3">
    <source>
        <dbReference type="Proteomes" id="UP000646426"/>
    </source>
</evidence>
<feature type="region of interest" description="Disordered" evidence="1">
    <location>
        <begin position="1"/>
        <end position="76"/>
    </location>
</feature>
<sequence length="76" mass="8250">MLTRFRRYRKPADANVPGMGSVPMLRRRSSAAPHDCSATAGPGALLRRALANDHPRPEPLRESPIEDPGAYVQVSG</sequence>
<feature type="compositionally biased region" description="Basic and acidic residues" evidence="1">
    <location>
        <begin position="50"/>
        <end position="64"/>
    </location>
</feature>
<accession>A0A918T477</accession>
<protein>
    <submittedName>
        <fullName evidence="2">Uncharacterized protein</fullName>
    </submittedName>
</protein>
<reference evidence="2" key="2">
    <citation type="submission" date="2020-09" db="EMBL/GenBank/DDBJ databases">
        <authorList>
            <person name="Sun Q."/>
            <person name="Kim S."/>
        </authorList>
    </citation>
    <scope>NUCLEOTIDE SEQUENCE</scope>
    <source>
        <strain evidence="2">KCTC 23077</strain>
    </source>
</reference>